<keyword evidence="6 12" id="KW-0441">Lipid A biosynthesis</keyword>
<dbReference type="Pfam" id="PF03331">
    <property type="entry name" value="LpxC"/>
    <property type="match status" value="1"/>
</dbReference>
<dbReference type="InterPro" id="IPR015870">
    <property type="entry name" value="UDP-acyl_N-AcGlcN_deAcase_N"/>
</dbReference>
<keyword evidence="8 12" id="KW-0378">Hydrolase</keyword>
<feature type="binding site" evidence="12">
    <location>
        <position position="83"/>
    </location>
    <ligand>
        <name>Zn(2+)</name>
        <dbReference type="ChEBI" id="CHEBI:29105"/>
    </ligand>
</feature>
<dbReference type="Gene3D" id="3.30.230.20">
    <property type="entry name" value="lpxc deacetylase, domain 1"/>
    <property type="match status" value="1"/>
</dbReference>
<protein>
    <recommendedName>
        <fullName evidence="4 12">UDP-3-O-acyl-N-acetylglucosamine deacetylase</fullName>
        <shortName evidence="12">UDP-3-O-acyl-GlcNAc deacetylase</shortName>
        <ecNumber evidence="4 12">3.5.1.108</ecNumber>
    </recommendedName>
    <alternativeName>
        <fullName evidence="12">UDP-3-O-[R-3-hydroxymyristoyl]-N-acetylglucosamine deacetylase</fullName>
    </alternativeName>
</protein>
<dbReference type="EC" id="3.5.1.108" evidence="4 12"/>
<dbReference type="InterPro" id="IPR020568">
    <property type="entry name" value="Ribosomal_Su5_D2-typ_SF"/>
</dbReference>
<proteinExistence type="inferred from homology"/>
<dbReference type="PANTHER" id="PTHR33694">
    <property type="entry name" value="UDP-3-O-ACYL-N-ACETYLGLUCOSAMINE DEACETYLASE 1, MITOCHONDRIAL-RELATED"/>
    <property type="match status" value="1"/>
</dbReference>
<evidence type="ECO:0000256" key="9">
    <source>
        <dbReference type="ARBA" id="ARBA00022833"/>
    </source>
</evidence>
<reference evidence="14" key="1">
    <citation type="journal article" date="2019" name="Int. J. Syst. Evol. Microbiol.">
        <title>The Global Catalogue of Microorganisms (GCM) 10K type strain sequencing project: providing services to taxonomists for standard genome sequencing and annotation.</title>
        <authorList>
            <consortium name="The Broad Institute Genomics Platform"/>
            <consortium name="The Broad Institute Genome Sequencing Center for Infectious Disease"/>
            <person name="Wu L."/>
            <person name="Ma J."/>
        </authorList>
    </citation>
    <scope>NUCLEOTIDE SEQUENCE [LARGE SCALE GENOMIC DNA]</scope>
    <source>
        <strain evidence="14">CGMCC 1.6774</strain>
    </source>
</reference>
<evidence type="ECO:0000256" key="12">
    <source>
        <dbReference type="HAMAP-Rule" id="MF_00388"/>
    </source>
</evidence>
<sequence>MKSGRQTTLRSDVTVSGIGVHSGVPATLTLHPAGPGTGIRFVRPGSDGKPDREVKADVRCVVATDFATVIGDATGPLCSTAEHVLATLAGLGVDNAIIEIDGPEMPIMDGSAEDFVAAIDRVGLETTAAPRRWIKVLKPVRVADGRSYGELRPYDRGMRFEIEIAFEHPLIGRQAMAFDLDPLHFRREIARARTFGFMSDVAKLWSAGYALGASFENTLVVAENRILNPDGLRWADEFVRHKALDAIGDLALAGAPLLGMYRSVRGGHKLNHAVISALMADPTAWTMVDATALARTTVRGRAELTTGIAAPAYSADVS</sequence>
<name>A0ABW5AJA5_9BRAD</name>
<dbReference type="InterPro" id="IPR011334">
    <property type="entry name" value="UDP-acyl_GlcNac_deAcase_C"/>
</dbReference>
<evidence type="ECO:0000313" key="13">
    <source>
        <dbReference type="EMBL" id="MFD2182220.1"/>
    </source>
</evidence>
<gene>
    <name evidence="12 13" type="primary">lpxC</name>
    <name evidence="13" type="ORF">ACFSOX_08655</name>
</gene>
<comment type="function">
    <text evidence="2 12">Catalyzes the hydrolysis of UDP-3-O-myristoyl-N-acetylglucosamine to form UDP-3-O-myristoylglucosamine and acetate, the committed step in lipid A biosynthesis.</text>
</comment>
<evidence type="ECO:0000256" key="6">
    <source>
        <dbReference type="ARBA" id="ARBA00022556"/>
    </source>
</evidence>
<dbReference type="Proteomes" id="UP001597314">
    <property type="component" value="Unassembled WGS sequence"/>
</dbReference>
<feature type="binding site" evidence="12">
    <location>
        <position position="245"/>
    </location>
    <ligand>
        <name>Zn(2+)</name>
        <dbReference type="ChEBI" id="CHEBI:29105"/>
    </ligand>
</feature>
<evidence type="ECO:0000256" key="7">
    <source>
        <dbReference type="ARBA" id="ARBA00022723"/>
    </source>
</evidence>
<keyword evidence="14" id="KW-1185">Reference proteome</keyword>
<comment type="caution">
    <text evidence="13">The sequence shown here is derived from an EMBL/GenBank/DDBJ whole genome shotgun (WGS) entry which is preliminary data.</text>
</comment>
<evidence type="ECO:0000313" key="14">
    <source>
        <dbReference type="Proteomes" id="UP001597314"/>
    </source>
</evidence>
<dbReference type="EMBL" id="JBHUIW010000007">
    <property type="protein sequence ID" value="MFD2182220.1"/>
    <property type="molecule type" value="Genomic_DNA"/>
</dbReference>
<feature type="binding site" evidence="12">
    <location>
        <position position="241"/>
    </location>
    <ligand>
        <name>Zn(2+)</name>
        <dbReference type="ChEBI" id="CHEBI:29105"/>
    </ligand>
</feature>
<dbReference type="GO" id="GO:0103117">
    <property type="term" value="F:UDP-3-O-acyl-N-acetylglucosamine deacetylase activity"/>
    <property type="evidence" value="ECO:0007669"/>
    <property type="project" value="UniProtKB-EC"/>
</dbReference>
<dbReference type="InterPro" id="IPR004463">
    <property type="entry name" value="UDP-acyl_GlcNac_deAcase"/>
</dbReference>
<evidence type="ECO:0000256" key="10">
    <source>
        <dbReference type="ARBA" id="ARBA00023098"/>
    </source>
</evidence>
<organism evidence="13 14">
    <name type="scientific">Rhodoplanes azumiensis</name>
    <dbReference type="NCBI Taxonomy" id="1897628"/>
    <lineage>
        <taxon>Bacteria</taxon>
        <taxon>Pseudomonadati</taxon>
        <taxon>Pseudomonadota</taxon>
        <taxon>Alphaproteobacteria</taxon>
        <taxon>Hyphomicrobiales</taxon>
        <taxon>Nitrobacteraceae</taxon>
        <taxon>Rhodoplanes</taxon>
    </lineage>
</organism>
<keyword evidence="9 12" id="KW-0862">Zinc</keyword>
<evidence type="ECO:0000256" key="2">
    <source>
        <dbReference type="ARBA" id="ARBA00002923"/>
    </source>
</evidence>
<keyword evidence="7 12" id="KW-0479">Metal-binding</keyword>
<dbReference type="NCBIfam" id="TIGR00325">
    <property type="entry name" value="lpxC"/>
    <property type="match status" value="1"/>
</dbReference>
<evidence type="ECO:0000256" key="3">
    <source>
        <dbReference type="ARBA" id="ARBA00005002"/>
    </source>
</evidence>
<dbReference type="HAMAP" id="MF_00388">
    <property type="entry name" value="LpxC"/>
    <property type="match status" value="1"/>
</dbReference>
<keyword evidence="5 12" id="KW-0444">Lipid biosynthesis</keyword>
<evidence type="ECO:0000256" key="5">
    <source>
        <dbReference type="ARBA" id="ARBA00022516"/>
    </source>
</evidence>
<evidence type="ECO:0000256" key="8">
    <source>
        <dbReference type="ARBA" id="ARBA00022801"/>
    </source>
</evidence>
<comment type="pathway">
    <text evidence="3 12">Glycolipid biosynthesis; lipid IV(A) biosynthesis; lipid IV(A) from (3R)-3-hydroxytetradecanoyl-[acyl-carrier-protein] and UDP-N-acetyl-alpha-D-glucosamine: step 2/6.</text>
</comment>
<dbReference type="Gene3D" id="3.30.1700.10">
    <property type="entry name" value="lpxc deacetylase, domain 2"/>
    <property type="match status" value="1"/>
</dbReference>
<comment type="catalytic activity">
    <reaction evidence="11 12">
        <text>a UDP-3-O-[(3R)-3-hydroxyacyl]-N-acetyl-alpha-D-glucosamine + H2O = a UDP-3-O-[(3R)-3-hydroxyacyl]-alpha-D-glucosamine + acetate</text>
        <dbReference type="Rhea" id="RHEA:67816"/>
        <dbReference type="ChEBI" id="CHEBI:15377"/>
        <dbReference type="ChEBI" id="CHEBI:30089"/>
        <dbReference type="ChEBI" id="CHEBI:137740"/>
        <dbReference type="ChEBI" id="CHEBI:173225"/>
        <dbReference type="EC" id="3.5.1.108"/>
    </reaction>
</comment>
<evidence type="ECO:0000256" key="4">
    <source>
        <dbReference type="ARBA" id="ARBA00012745"/>
    </source>
</evidence>
<comment type="cofactor">
    <cofactor evidence="1 12">
        <name>Zn(2+)</name>
        <dbReference type="ChEBI" id="CHEBI:29105"/>
    </cofactor>
</comment>
<accession>A0ABW5AJA5</accession>
<feature type="active site" description="Proton donor" evidence="12">
    <location>
        <position position="268"/>
    </location>
</feature>
<evidence type="ECO:0000256" key="11">
    <source>
        <dbReference type="ARBA" id="ARBA00024535"/>
    </source>
</evidence>
<evidence type="ECO:0000256" key="1">
    <source>
        <dbReference type="ARBA" id="ARBA00001947"/>
    </source>
</evidence>
<dbReference type="RefSeq" id="WP_378477401.1">
    <property type="nucleotide sequence ID" value="NZ_JBHUIW010000007.1"/>
</dbReference>
<dbReference type="SUPFAM" id="SSF54211">
    <property type="entry name" value="Ribosomal protein S5 domain 2-like"/>
    <property type="match status" value="2"/>
</dbReference>
<dbReference type="PANTHER" id="PTHR33694:SF1">
    <property type="entry name" value="UDP-3-O-ACYL-N-ACETYLGLUCOSAMINE DEACETYLASE 1, MITOCHONDRIAL-RELATED"/>
    <property type="match status" value="1"/>
</dbReference>
<comment type="similarity">
    <text evidence="12">Belongs to the LpxC family.</text>
</comment>
<keyword evidence="10 12" id="KW-0443">Lipid metabolism</keyword>